<dbReference type="PANTHER" id="PTHR43221:SF2">
    <property type="entry name" value="PROTEASE HTPX HOMOLOG"/>
    <property type="match status" value="1"/>
</dbReference>
<feature type="transmembrane region" description="Helical" evidence="1">
    <location>
        <begin position="12"/>
        <end position="38"/>
    </location>
</feature>
<protein>
    <submittedName>
        <fullName evidence="3">Unannotated protein</fullName>
    </submittedName>
</protein>
<accession>A0A6J6M6A1</accession>
<evidence type="ECO:0000313" key="2">
    <source>
        <dbReference type="EMBL" id="CAB4368064.1"/>
    </source>
</evidence>
<proteinExistence type="predicted"/>
<name>A0A6J6M6A1_9ZZZZ</name>
<evidence type="ECO:0000313" key="4">
    <source>
        <dbReference type="EMBL" id="CAB4751196.1"/>
    </source>
</evidence>
<dbReference type="EMBL" id="CAEZXA010000019">
    <property type="protein sequence ID" value="CAB4668404.1"/>
    <property type="molecule type" value="Genomic_DNA"/>
</dbReference>
<organism evidence="3">
    <name type="scientific">freshwater metagenome</name>
    <dbReference type="NCBI Taxonomy" id="449393"/>
    <lineage>
        <taxon>unclassified sequences</taxon>
        <taxon>metagenomes</taxon>
        <taxon>ecological metagenomes</taxon>
    </lineage>
</organism>
<dbReference type="EMBL" id="CAFBQH010000002">
    <property type="protein sequence ID" value="CAB5044020.1"/>
    <property type="molecule type" value="Genomic_DNA"/>
</dbReference>
<reference evidence="3" key="1">
    <citation type="submission" date="2020-05" db="EMBL/GenBank/DDBJ databases">
        <authorList>
            <person name="Chiriac C."/>
            <person name="Salcher M."/>
            <person name="Ghai R."/>
            <person name="Kavagutti S V."/>
        </authorList>
    </citation>
    <scope>NUCLEOTIDE SEQUENCE</scope>
</reference>
<evidence type="ECO:0000256" key="1">
    <source>
        <dbReference type="SAM" id="Phobius"/>
    </source>
</evidence>
<keyword evidence="1" id="KW-0472">Membrane</keyword>
<dbReference type="Gene3D" id="3.30.2010.10">
    <property type="entry name" value="Metalloproteases ('zincins'), catalytic domain"/>
    <property type="match status" value="1"/>
</dbReference>
<evidence type="ECO:0000313" key="5">
    <source>
        <dbReference type="EMBL" id="CAB5044020.1"/>
    </source>
</evidence>
<dbReference type="InterPro" id="IPR050083">
    <property type="entry name" value="HtpX_protease"/>
</dbReference>
<dbReference type="AlphaFoldDB" id="A0A6J6M6A1"/>
<sequence length="251" mass="26627">MIPVAVTVLGSFVFLVLGLIVGMPVVGLVLGALVVGAFMMKVHRSAEEVVLKMVGGLPASEHEHARLFNIIDGLCVVGGDQRPALRVVGIEYPVALAVAMPGQPGTIVVSAGFLRSMGRVELEAVMAHLMWRLRSGDIGMTTYLIALGAAVQRFGASRLIRGLVSRFSDERILLWADVAACQATRYPPALVSALEIVERANEVPVGRIGAQALWFATPDSPGDGAIQLGEVPNIGFARPSLTDRISVLKEI</sequence>
<dbReference type="EMBL" id="CAEZZL010000001">
    <property type="protein sequence ID" value="CAB4751196.1"/>
    <property type="molecule type" value="Genomic_DNA"/>
</dbReference>
<keyword evidence="1" id="KW-0812">Transmembrane</keyword>
<dbReference type="EMBL" id="CAETWZ010000078">
    <property type="protein sequence ID" value="CAB4368064.1"/>
    <property type="molecule type" value="Genomic_DNA"/>
</dbReference>
<evidence type="ECO:0000313" key="3">
    <source>
        <dbReference type="EMBL" id="CAB4668404.1"/>
    </source>
</evidence>
<keyword evidence="1" id="KW-1133">Transmembrane helix</keyword>
<dbReference type="PANTHER" id="PTHR43221">
    <property type="entry name" value="PROTEASE HTPX"/>
    <property type="match status" value="1"/>
</dbReference>
<gene>
    <name evidence="3" type="ORF">UFOPK2334_00374</name>
    <name evidence="4" type="ORF">UFOPK2870_00054</name>
    <name evidence="2" type="ORF">UFOPK4179_00858</name>
    <name evidence="5" type="ORF">UFOPK4293_00059</name>
</gene>